<comment type="caution">
    <text evidence="1">The sequence shown here is derived from an EMBL/GenBank/DDBJ whole genome shotgun (WGS) entry which is preliminary data.</text>
</comment>
<dbReference type="Proteomes" id="UP000241769">
    <property type="component" value="Unassembled WGS sequence"/>
</dbReference>
<sequence>MSNGTISSHDATKAILYFALNKGRRETNDTTRRRFAVLRLTCKLWKDIEGPNVFRAHVQLSQEFIQLCLMEESIGSPLGM</sequence>
<dbReference type="InParanoid" id="A0A2P6N5Y6"/>
<dbReference type="AlphaFoldDB" id="A0A2P6N5Y6"/>
<protein>
    <submittedName>
        <fullName evidence="1">Uncharacterized protein</fullName>
    </submittedName>
</protein>
<name>A0A2P6N5Y6_9EUKA</name>
<dbReference type="EMBL" id="MDYQ01000186">
    <property type="protein sequence ID" value="PRP79372.1"/>
    <property type="molecule type" value="Genomic_DNA"/>
</dbReference>
<keyword evidence="2" id="KW-1185">Reference proteome</keyword>
<organism evidence="1 2">
    <name type="scientific">Planoprotostelium fungivorum</name>
    <dbReference type="NCBI Taxonomy" id="1890364"/>
    <lineage>
        <taxon>Eukaryota</taxon>
        <taxon>Amoebozoa</taxon>
        <taxon>Evosea</taxon>
        <taxon>Variosea</taxon>
        <taxon>Cavosteliida</taxon>
        <taxon>Cavosteliaceae</taxon>
        <taxon>Planoprotostelium</taxon>
    </lineage>
</organism>
<gene>
    <name evidence="1" type="ORF">PROFUN_12922</name>
</gene>
<evidence type="ECO:0000313" key="1">
    <source>
        <dbReference type="EMBL" id="PRP79372.1"/>
    </source>
</evidence>
<accession>A0A2P6N5Y6</accession>
<evidence type="ECO:0000313" key="2">
    <source>
        <dbReference type="Proteomes" id="UP000241769"/>
    </source>
</evidence>
<proteinExistence type="predicted"/>
<reference evidence="1 2" key="1">
    <citation type="journal article" date="2018" name="Genome Biol. Evol.">
        <title>Multiple Roots of Fruiting Body Formation in Amoebozoa.</title>
        <authorList>
            <person name="Hillmann F."/>
            <person name="Forbes G."/>
            <person name="Novohradska S."/>
            <person name="Ferling I."/>
            <person name="Riege K."/>
            <person name="Groth M."/>
            <person name="Westermann M."/>
            <person name="Marz M."/>
            <person name="Spaller T."/>
            <person name="Winckler T."/>
            <person name="Schaap P."/>
            <person name="Glockner G."/>
        </authorList>
    </citation>
    <scope>NUCLEOTIDE SEQUENCE [LARGE SCALE GENOMIC DNA]</scope>
    <source>
        <strain evidence="1 2">Jena</strain>
    </source>
</reference>